<dbReference type="RefSeq" id="WP_154534296.1">
    <property type="nucleotide sequence ID" value="NZ_VUNG01000020.1"/>
</dbReference>
<sequence length="197" mass="22175">MNSQHNIFPLFFTLEHVNNGYILTARQETGGMTEAGYRKEVVSEDKINARIGQLLHLDALSKEIPVVFHVEAVGEGTYQLDPEDPADGLMEAKLAYFHFSSRCIPDDSVLLLHFTDTKMIEVYGTEAERVAKANGLPLLRPGGIPLLQFPDTREGKVSVSNLFDKPTLVEVTSQKITDWYRSHLVQMEKKNKQTSNK</sequence>
<evidence type="ECO:0000313" key="1">
    <source>
        <dbReference type="EMBL" id="MST84718.1"/>
    </source>
</evidence>
<proteinExistence type="predicted"/>
<accession>A0A7K0KFR2</accession>
<organism evidence="1 2">
    <name type="scientific">Hallella mizrahii</name>
    <dbReference type="NCBI Taxonomy" id="2606637"/>
    <lineage>
        <taxon>Bacteria</taxon>
        <taxon>Pseudomonadati</taxon>
        <taxon>Bacteroidota</taxon>
        <taxon>Bacteroidia</taxon>
        <taxon>Bacteroidales</taxon>
        <taxon>Prevotellaceae</taxon>
        <taxon>Hallella</taxon>
    </lineage>
</organism>
<dbReference type="AlphaFoldDB" id="A0A7K0KFR2"/>
<dbReference type="Proteomes" id="UP000438914">
    <property type="component" value="Unassembled WGS sequence"/>
</dbReference>
<name>A0A7K0KFR2_9BACT</name>
<comment type="caution">
    <text evidence="1">The sequence shown here is derived from an EMBL/GenBank/DDBJ whole genome shotgun (WGS) entry which is preliminary data.</text>
</comment>
<reference evidence="1 2" key="1">
    <citation type="submission" date="2019-08" db="EMBL/GenBank/DDBJ databases">
        <title>In-depth cultivation of the pig gut microbiome towards novel bacterial diversity and tailored functional studies.</title>
        <authorList>
            <person name="Wylensek D."/>
            <person name="Hitch T.C.A."/>
            <person name="Clavel T."/>
        </authorList>
    </citation>
    <scope>NUCLEOTIDE SEQUENCE [LARGE SCALE GENOMIC DNA]</scope>
    <source>
        <strain evidence="1 2">LKV-178-WT-2A</strain>
    </source>
</reference>
<protein>
    <submittedName>
        <fullName evidence="1">Uncharacterized protein</fullName>
    </submittedName>
</protein>
<gene>
    <name evidence="1" type="ORF">FYJ73_08560</name>
</gene>
<dbReference type="EMBL" id="VUNG01000020">
    <property type="protein sequence ID" value="MST84718.1"/>
    <property type="molecule type" value="Genomic_DNA"/>
</dbReference>
<keyword evidence="2" id="KW-1185">Reference proteome</keyword>
<evidence type="ECO:0000313" key="2">
    <source>
        <dbReference type="Proteomes" id="UP000438914"/>
    </source>
</evidence>